<organism evidence="2 3">
    <name type="scientific">Pedobacter cryoconitis</name>
    <dbReference type="NCBI Taxonomy" id="188932"/>
    <lineage>
        <taxon>Bacteria</taxon>
        <taxon>Pseudomonadati</taxon>
        <taxon>Bacteroidota</taxon>
        <taxon>Sphingobacteriia</taxon>
        <taxon>Sphingobacteriales</taxon>
        <taxon>Sphingobacteriaceae</taxon>
        <taxon>Pedobacter</taxon>
    </lineage>
</organism>
<protein>
    <submittedName>
        <fullName evidence="2">Uncharacterized protein</fullName>
    </submittedName>
</protein>
<dbReference type="RefSeq" id="WP_183882745.1">
    <property type="nucleotide sequence ID" value="NZ_JACHCE010000004.1"/>
</dbReference>
<name>A0A7W8ZN05_9SPHI</name>
<sequence>MKLIIPLFLLLTTSAFGQKTRSGEKKLNDTFAKINYWASYQNSDDKISPMDSAWKYDSIFSKMLLKYTATNPETIHYNFDALEKNGMRIVTSEDGNFRIYSWDDETGGTMRRFNQIYQFRDGKKVMVKSNENNQEGAGSAFYTQINDVISGNKTFYVTQSVSILSSALSYHNIKIFSIEHGQLNDKAVLIKTKTGIRNQLGYEVDLSSKANRDQDTPDYSIVYDKKAKILAIPLIKSDGEVTAQKIRYQFKGKFFEKL</sequence>
<dbReference type="AlphaFoldDB" id="A0A7W8ZN05"/>
<evidence type="ECO:0000256" key="1">
    <source>
        <dbReference type="SAM" id="SignalP"/>
    </source>
</evidence>
<dbReference type="Proteomes" id="UP000537204">
    <property type="component" value="Unassembled WGS sequence"/>
</dbReference>
<comment type="caution">
    <text evidence="2">The sequence shown here is derived from an EMBL/GenBank/DDBJ whole genome shotgun (WGS) entry which is preliminary data.</text>
</comment>
<evidence type="ECO:0000313" key="3">
    <source>
        <dbReference type="Proteomes" id="UP000537204"/>
    </source>
</evidence>
<feature type="signal peptide" evidence="1">
    <location>
        <begin position="1"/>
        <end position="17"/>
    </location>
</feature>
<feature type="chain" id="PRO_5031062632" evidence="1">
    <location>
        <begin position="18"/>
        <end position="258"/>
    </location>
</feature>
<reference evidence="2 3" key="1">
    <citation type="submission" date="2020-08" db="EMBL/GenBank/DDBJ databases">
        <title>Genomic Encyclopedia of Type Strains, Phase IV (KMG-V): Genome sequencing to study the core and pangenomes of soil and plant-associated prokaryotes.</title>
        <authorList>
            <person name="Whitman W."/>
        </authorList>
    </citation>
    <scope>NUCLEOTIDE SEQUENCE [LARGE SCALE GENOMIC DNA]</scope>
    <source>
        <strain evidence="2 3">S3M1</strain>
    </source>
</reference>
<accession>A0A7W8ZN05</accession>
<keyword evidence="1" id="KW-0732">Signal</keyword>
<evidence type="ECO:0000313" key="2">
    <source>
        <dbReference type="EMBL" id="MBB5636840.1"/>
    </source>
</evidence>
<dbReference type="EMBL" id="JACHCE010000004">
    <property type="protein sequence ID" value="MBB5636840.1"/>
    <property type="molecule type" value="Genomic_DNA"/>
</dbReference>
<proteinExistence type="predicted"/>
<gene>
    <name evidence="2" type="ORF">HDE68_002753</name>
</gene>